<dbReference type="PANTHER" id="PTHR22642">
    <property type="entry name" value="IMIDAZOLONEPROPIONASE"/>
    <property type="match status" value="1"/>
</dbReference>
<dbReference type="InterPro" id="IPR013108">
    <property type="entry name" value="Amidohydro_3"/>
</dbReference>
<dbReference type="Pfam" id="PF07969">
    <property type="entry name" value="Amidohydro_3"/>
    <property type="match status" value="1"/>
</dbReference>
<dbReference type="InterPro" id="IPR011059">
    <property type="entry name" value="Metal-dep_hydrolase_composite"/>
</dbReference>
<name>A0A1X7BY60_9RHOB</name>
<keyword evidence="2" id="KW-0378">Hydrolase</keyword>
<dbReference type="CDD" id="cd01300">
    <property type="entry name" value="YtcJ_like"/>
    <property type="match status" value="1"/>
</dbReference>
<evidence type="ECO:0000259" key="1">
    <source>
        <dbReference type="Pfam" id="PF07969"/>
    </source>
</evidence>
<dbReference type="Gene3D" id="3.10.310.70">
    <property type="match status" value="1"/>
</dbReference>
<dbReference type="EC" id="3.5.1.91" evidence="2"/>
<dbReference type="GO" id="GO:0016810">
    <property type="term" value="F:hydrolase activity, acting on carbon-nitrogen (but not peptide) bonds"/>
    <property type="evidence" value="ECO:0007669"/>
    <property type="project" value="InterPro"/>
</dbReference>
<sequence>MTTAETIILNGRVLTMVPEVPRASALAMANGKILAVGSDADIRVFATPQTRVIDAGGRSVLPGFIDSHVHLFQGSAELDFLPVGGLTQLEQVRPKALAYASARPDEPLIQGVGAFYDLFCSATEAPRLMLDKIISDRPFALLAADLHTVWANTAALKQRGMLNGAEMPEGSTVVMGDDGFATGTLLETGAFGPVLALSRTGGRDMLGYVTGSDPEPPATAAEREADKAMLLKGLDHVAAHGITTLHNMDGNIYQLELLSELETEDRLKARVQVPFHLKNFDPLERIEEAADMHRQYQSDMVWSGRVKMFMDGVLESRTGLKIRAYPDDPDNHGEAVFDPSHFNEACRQIDALGLQISVHAVGDMAVQLVLDGYECAQTANGKRDARHRVEHIELITEADIARMKRLDAVASMQPRHAAFAGFFEPPKPDTVFFADECARAYPWEMLRRAGIPLAFSTDWPVVPIDVLANIQCAVTPRNLGVDWPDQSQSLLNSLKAYTATNAWMAFKENHTGSLRAGLAADVVILDADIEQSAPHSVEAVSIAMTFCAGEVTSELRSL</sequence>
<evidence type="ECO:0000313" key="3">
    <source>
        <dbReference type="Proteomes" id="UP000193224"/>
    </source>
</evidence>
<dbReference type="RefSeq" id="WP_085802442.1">
    <property type="nucleotide sequence ID" value="NZ_FWXB01000029.1"/>
</dbReference>
<accession>A0A1X7BY60</accession>
<proteinExistence type="predicted"/>
<dbReference type="Gene3D" id="2.30.40.10">
    <property type="entry name" value="Urease, subunit C, domain 1"/>
    <property type="match status" value="1"/>
</dbReference>
<keyword evidence="3" id="KW-1185">Reference proteome</keyword>
<dbReference type="PANTHER" id="PTHR22642:SF2">
    <property type="entry name" value="PROTEIN LONG AFTER FAR-RED 3"/>
    <property type="match status" value="1"/>
</dbReference>
<dbReference type="OrthoDB" id="9811399at2"/>
<protein>
    <submittedName>
        <fullName evidence="2">N-substituted formamide deformylase</fullName>
        <ecNumber evidence="2">3.5.1.91</ecNumber>
    </submittedName>
</protein>
<dbReference type="AlphaFoldDB" id="A0A1X7BY60"/>
<organism evidence="2 3">
    <name type="scientific">Roseovarius aestuarii</name>
    <dbReference type="NCBI Taxonomy" id="475083"/>
    <lineage>
        <taxon>Bacteria</taxon>
        <taxon>Pseudomonadati</taxon>
        <taxon>Pseudomonadota</taxon>
        <taxon>Alphaproteobacteria</taxon>
        <taxon>Rhodobacterales</taxon>
        <taxon>Roseobacteraceae</taxon>
        <taxon>Roseovarius</taxon>
    </lineage>
</organism>
<gene>
    <name evidence="2" type="primary">nfdA_3</name>
    <name evidence="2" type="ORF">ROA7745_04419</name>
</gene>
<feature type="domain" description="Amidohydrolase 3" evidence="1">
    <location>
        <begin position="51"/>
        <end position="552"/>
    </location>
</feature>
<dbReference type="SUPFAM" id="SSF51338">
    <property type="entry name" value="Composite domain of metallo-dependent hydrolases"/>
    <property type="match status" value="1"/>
</dbReference>
<dbReference type="Proteomes" id="UP000193224">
    <property type="component" value="Unassembled WGS sequence"/>
</dbReference>
<dbReference type="InterPro" id="IPR032466">
    <property type="entry name" value="Metal_Hydrolase"/>
</dbReference>
<reference evidence="2 3" key="1">
    <citation type="submission" date="2017-03" db="EMBL/GenBank/DDBJ databases">
        <authorList>
            <person name="Afonso C.L."/>
            <person name="Miller P.J."/>
            <person name="Scott M.A."/>
            <person name="Spackman E."/>
            <person name="Goraichik I."/>
            <person name="Dimitrov K.M."/>
            <person name="Suarez D.L."/>
            <person name="Swayne D.E."/>
        </authorList>
    </citation>
    <scope>NUCLEOTIDE SEQUENCE [LARGE SCALE GENOMIC DNA]</scope>
    <source>
        <strain evidence="2 3">CECT 7745</strain>
    </source>
</reference>
<dbReference type="EMBL" id="FWXB01000029">
    <property type="protein sequence ID" value="SMC14551.1"/>
    <property type="molecule type" value="Genomic_DNA"/>
</dbReference>
<evidence type="ECO:0000313" key="2">
    <source>
        <dbReference type="EMBL" id="SMC14551.1"/>
    </source>
</evidence>
<dbReference type="Gene3D" id="3.20.20.140">
    <property type="entry name" value="Metal-dependent hydrolases"/>
    <property type="match status" value="1"/>
</dbReference>
<dbReference type="InterPro" id="IPR033932">
    <property type="entry name" value="YtcJ-like"/>
</dbReference>
<dbReference type="SUPFAM" id="SSF51556">
    <property type="entry name" value="Metallo-dependent hydrolases"/>
    <property type="match status" value="1"/>
</dbReference>